<evidence type="ECO:0000313" key="2">
    <source>
        <dbReference type="Proteomes" id="UP000762703"/>
    </source>
</evidence>
<dbReference type="RefSeq" id="WP_303735881.1">
    <property type="nucleotide sequence ID" value="NZ_SUTE01000002.1"/>
</dbReference>
<gene>
    <name evidence="1" type="ORF">E7Z73_00670</name>
</gene>
<sequence length="109" mass="12783">MCEEKITYADVEEYQGLFTLAPSFLLETFAKRNTNLVLMFKSIIKSYMDSLTEIQKEKLNIILSTDIDELQSIMNEAYQRTKIKQYKVLANPDYRSFIKDNLDEIKALL</sequence>
<dbReference type="AlphaFoldDB" id="A0A8T3VJB6"/>
<dbReference type="Proteomes" id="UP000762703">
    <property type="component" value="Unassembled WGS sequence"/>
</dbReference>
<dbReference type="EMBL" id="SUTE01000002">
    <property type="protein sequence ID" value="MBE6504244.1"/>
    <property type="molecule type" value="Genomic_DNA"/>
</dbReference>
<comment type="caution">
    <text evidence="1">The sequence shown here is derived from an EMBL/GenBank/DDBJ whole genome shotgun (WGS) entry which is preliminary data.</text>
</comment>
<organism evidence="1 2">
    <name type="scientific">Methanobrevibacter millerae</name>
    <dbReference type="NCBI Taxonomy" id="230361"/>
    <lineage>
        <taxon>Archaea</taxon>
        <taxon>Methanobacteriati</taxon>
        <taxon>Methanobacteriota</taxon>
        <taxon>Methanomada group</taxon>
        <taxon>Methanobacteria</taxon>
        <taxon>Methanobacteriales</taxon>
        <taxon>Methanobacteriaceae</taxon>
        <taxon>Methanobrevibacter</taxon>
    </lineage>
</organism>
<name>A0A8T3VJB6_9EURY</name>
<proteinExistence type="predicted"/>
<evidence type="ECO:0000313" key="1">
    <source>
        <dbReference type="EMBL" id="MBE6504244.1"/>
    </source>
</evidence>
<accession>A0A8T3VJB6</accession>
<protein>
    <submittedName>
        <fullName evidence="1">Uncharacterized protein</fullName>
    </submittedName>
</protein>
<reference evidence="1" key="1">
    <citation type="submission" date="2019-04" db="EMBL/GenBank/DDBJ databases">
        <title>Evolution of Biomass-Degrading Anaerobic Consortia Revealed by Metagenomics.</title>
        <authorList>
            <person name="Peng X."/>
        </authorList>
    </citation>
    <scope>NUCLEOTIDE SEQUENCE</scope>
    <source>
        <strain evidence="1">SIG12</strain>
    </source>
</reference>